<dbReference type="OrthoDB" id="5138418at2759"/>
<evidence type="ECO:0000256" key="1">
    <source>
        <dbReference type="SAM" id="MobiDB-lite"/>
    </source>
</evidence>
<reference evidence="3" key="1">
    <citation type="journal article" date="2020" name="Stud. Mycol.">
        <title>101 Dothideomycetes genomes: a test case for predicting lifestyles and emergence of pathogens.</title>
        <authorList>
            <person name="Haridas S."/>
            <person name="Albert R."/>
            <person name="Binder M."/>
            <person name="Bloem J."/>
            <person name="Labutti K."/>
            <person name="Salamov A."/>
            <person name="Andreopoulos B."/>
            <person name="Baker S."/>
            <person name="Barry K."/>
            <person name="Bills G."/>
            <person name="Bluhm B."/>
            <person name="Cannon C."/>
            <person name="Castanera R."/>
            <person name="Culley D."/>
            <person name="Daum C."/>
            <person name="Ezra D."/>
            <person name="Gonzalez J."/>
            <person name="Henrissat B."/>
            <person name="Kuo A."/>
            <person name="Liang C."/>
            <person name="Lipzen A."/>
            <person name="Lutzoni F."/>
            <person name="Magnuson J."/>
            <person name="Mondo S."/>
            <person name="Nolan M."/>
            <person name="Ohm R."/>
            <person name="Pangilinan J."/>
            <person name="Park H.-J."/>
            <person name="Ramirez L."/>
            <person name="Alfaro M."/>
            <person name="Sun H."/>
            <person name="Tritt A."/>
            <person name="Yoshinaga Y."/>
            <person name="Zwiers L.-H."/>
            <person name="Turgeon B."/>
            <person name="Goodwin S."/>
            <person name="Spatafora J."/>
            <person name="Crous P."/>
            <person name="Grigoriev I."/>
        </authorList>
    </citation>
    <scope>NUCLEOTIDE SEQUENCE</scope>
    <source>
        <strain evidence="3">ATCC 16933</strain>
    </source>
</reference>
<dbReference type="Pfam" id="PF13380">
    <property type="entry name" value="CoA_binding_2"/>
    <property type="match status" value="1"/>
</dbReference>
<evidence type="ECO:0000259" key="2">
    <source>
        <dbReference type="SMART" id="SM00881"/>
    </source>
</evidence>
<gene>
    <name evidence="3" type="ORF">BDY21DRAFT_324861</name>
</gene>
<sequence>MAEPSPPPRSTTNPDAATPPPQPAETMEAALRTFFSSPRFAVAGASSDPNKFGHQIFKWYLAHSLPVAPLNPSSASITVARAAYPALASPAALPNPAATALSVVTPPKVTAALLRDAAAAGVRAVWLQPGSFDGAALAFARGAFAAAVAGEGNVTGGEGWCVLMDGEEALGLAGREWKKVKL</sequence>
<dbReference type="PANTHER" id="PTHR33303">
    <property type="entry name" value="CYTOPLASMIC PROTEIN-RELATED"/>
    <property type="match status" value="1"/>
</dbReference>
<dbReference type="AlphaFoldDB" id="A0A6A6NTD9"/>
<dbReference type="Gene3D" id="3.40.50.720">
    <property type="entry name" value="NAD(P)-binding Rossmann-like Domain"/>
    <property type="match status" value="1"/>
</dbReference>
<dbReference type="Proteomes" id="UP000799766">
    <property type="component" value="Unassembled WGS sequence"/>
</dbReference>
<feature type="region of interest" description="Disordered" evidence="1">
    <location>
        <begin position="1"/>
        <end position="28"/>
    </location>
</feature>
<name>A0A6A6NTD9_9PEZI</name>
<evidence type="ECO:0000313" key="4">
    <source>
        <dbReference type="Proteomes" id="UP000799766"/>
    </source>
</evidence>
<dbReference type="InterPro" id="IPR003781">
    <property type="entry name" value="CoA-bd"/>
</dbReference>
<keyword evidence="4" id="KW-1185">Reference proteome</keyword>
<dbReference type="InterPro" id="IPR036291">
    <property type="entry name" value="NAD(P)-bd_dom_sf"/>
</dbReference>
<organism evidence="3 4">
    <name type="scientific">Lineolata rhizophorae</name>
    <dbReference type="NCBI Taxonomy" id="578093"/>
    <lineage>
        <taxon>Eukaryota</taxon>
        <taxon>Fungi</taxon>
        <taxon>Dikarya</taxon>
        <taxon>Ascomycota</taxon>
        <taxon>Pezizomycotina</taxon>
        <taxon>Dothideomycetes</taxon>
        <taxon>Dothideomycetes incertae sedis</taxon>
        <taxon>Lineolatales</taxon>
        <taxon>Lineolataceae</taxon>
        <taxon>Lineolata</taxon>
    </lineage>
</organism>
<feature type="domain" description="CoA-binding" evidence="2">
    <location>
        <begin position="34"/>
        <end position="131"/>
    </location>
</feature>
<protein>
    <submittedName>
        <fullName evidence="3">CoA binding domain-containing protein</fullName>
    </submittedName>
</protein>
<dbReference type="SMART" id="SM00881">
    <property type="entry name" value="CoA_binding"/>
    <property type="match status" value="1"/>
</dbReference>
<dbReference type="SUPFAM" id="SSF51735">
    <property type="entry name" value="NAD(P)-binding Rossmann-fold domains"/>
    <property type="match status" value="1"/>
</dbReference>
<evidence type="ECO:0000313" key="3">
    <source>
        <dbReference type="EMBL" id="KAF2455011.1"/>
    </source>
</evidence>
<proteinExistence type="predicted"/>
<dbReference type="PANTHER" id="PTHR33303:SF2">
    <property type="entry name" value="COA-BINDING DOMAIN-CONTAINING PROTEIN"/>
    <property type="match status" value="1"/>
</dbReference>
<accession>A0A6A6NTD9</accession>
<dbReference type="EMBL" id="MU001688">
    <property type="protein sequence ID" value="KAF2455011.1"/>
    <property type="molecule type" value="Genomic_DNA"/>
</dbReference>